<dbReference type="InterPro" id="IPR000413">
    <property type="entry name" value="Integrin_alpha"/>
</dbReference>
<dbReference type="InterPro" id="IPR013783">
    <property type="entry name" value="Ig-like_fold"/>
</dbReference>
<keyword evidence="3" id="KW-0325">Glycoprotein</keyword>
<dbReference type="GO" id="GO:0007229">
    <property type="term" value="P:integrin-mediated signaling pathway"/>
    <property type="evidence" value="ECO:0007669"/>
    <property type="project" value="TreeGrafter"/>
</dbReference>
<dbReference type="Pfam" id="PF13517">
    <property type="entry name" value="FG-GAP_3"/>
    <property type="match status" value="1"/>
</dbReference>
<evidence type="ECO:0008006" key="6">
    <source>
        <dbReference type="Google" id="ProtNLM"/>
    </source>
</evidence>
<protein>
    <recommendedName>
        <fullName evidence="6">Fibronectin type-III domain-containing protein</fullName>
    </recommendedName>
</protein>
<dbReference type="PRINTS" id="PR01185">
    <property type="entry name" value="INTEGRINA"/>
</dbReference>
<dbReference type="Proteomes" id="UP000075420">
    <property type="component" value="Unassembled WGS sequence"/>
</dbReference>
<dbReference type="PROSITE" id="PS51470">
    <property type="entry name" value="FG_GAP"/>
    <property type="match status" value="1"/>
</dbReference>
<gene>
    <name evidence="4" type="ORF">BE08_19350</name>
</gene>
<dbReference type="GO" id="GO:0098609">
    <property type="term" value="P:cell-cell adhesion"/>
    <property type="evidence" value="ECO:0007669"/>
    <property type="project" value="TreeGrafter"/>
</dbReference>
<dbReference type="InterPro" id="IPR013519">
    <property type="entry name" value="Int_alpha_beta-p"/>
</dbReference>
<dbReference type="SMART" id="SM00191">
    <property type="entry name" value="Int_alpha"/>
    <property type="match status" value="5"/>
</dbReference>
<dbReference type="Gene3D" id="2.60.40.10">
    <property type="entry name" value="Immunoglobulins"/>
    <property type="match status" value="1"/>
</dbReference>
<dbReference type="GO" id="GO:0009897">
    <property type="term" value="C:external side of plasma membrane"/>
    <property type="evidence" value="ECO:0007669"/>
    <property type="project" value="TreeGrafter"/>
</dbReference>
<evidence type="ECO:0000256" key="3">
    <source>
        <dbReference type="ARBA" id="ARBA00023180"/>
    </source>
</evidence>
<name>A0A150P4L4_SORCE</name>
<evidence type="ECO:0000313" key="5">
    <source>
        <dbReference type="Proteomes" id="UP000075420"/>
    </source>
</evidence>
<evidence type="ECO:0000313" key="4">
    <source>
        <dbReference type="EMBL" id="KYF50643.1"/>
    </source>
</evidence>
<dbReference type="Pfam" id="PF01839">
    <property type="entry name" value="FG-GAP"/>
    <property type="match status" value="2"/>
</dbReference>
<evidence type="ECO:0000256" key="1">
    <source>
        <dbReference type="ARBA" id="ARBA00022729"/>
    </source>
</evidence>
<dbReference type="EMBL" id="JELY01003130">
    <property type="protein sequence ID" value="KYF50643.1"/>
    <property type="molecule type" value="Genomic_DNA"/>
</dbReference>
<reference evidence="4 5" key="1">
    <citation type="submission" date="2014-02" db="EMBL/GenBank/DDBJ databases">
        <title>The small core and large imbalanced accessory genome model reveals a collaborative survival strategy of Sorangium cellulosum strains in nature.</title>
        <authorList>
            <person name="Han K."/>
            <person name="Peng R."/>
            <person name="Blom J."/>
            <person name="Li Y.-Z."/>
        </authorList>
    </citation>
    <scope>NUCLEOTIDE SEQUENCE [LARGE SCALE GENOMIC DNA]</scope>
    <source>
        <strain evidence="4 5">So0157-25</strain>
    </source>
</reference>
<dbReference type="PANTHER" id="PTHR23220:SF122">
    <property type="entry name" value="INTEGRIN ALPHA-PS1"/>
    <property type="match status" value="1"/>
</dbReference>
<dbReference type="PANTHER" id="PTHR23220">
    <property type="entry name" value="INTEGRIN ALPHA"/>
    <property type="match status" value="1"/>
</dbReference>
<comment type="caution">
    <text evidence="4">The sequence shown here is derived from an EMBL/GenBank/DDBJ whole genome shotgun (WGS) entry which is preliminary data.</text>
</comment>
<dbReference type="GO" id="GO:0007160">
    <property type="term" value="P:cell-matrix adhesion"/>
    <property type="evidence" value="ECO:0007669"/>
    <property type="project" value="TreeGrafter"/>
</dbReference>
<sequence length="477" mass="50756">MWEASTSFSGVSIDYELQYGADPELTNAVSITTELTEYQPEEDLAIALLPPVGRRYYWRVRACAQGACSEYSRVRWLNVGRTRCDYNADGYDDVAISAYGRSPTSSAIYFYYGVPGAQFDLVDDGIVFSPSGANDGFGISLSCAGDVDGDGYADALVGAPYRDNAFVYRGSSRDRFSSDYIRLDGNSVEGFLGPYVSAAGDVNGDGFADVIVGTSGRSRLTASLYLGGAAEIDAPIELELGERVEDLENATSLVSSAGDTNGDGFSDVMVLFHTADRDVVRIYHGNPGQGFDSTPRADLVDPSGHSRFVSSFGPAGDVNGDGFDDIIVGAMRDNRAYIYLGGRQGLETTPSVTLTGSDSFGVTVATVGDVDGDGFDDVAVADRSPRVLLYLGDDKSDLGEPDAAIYRDAVEDRTGQRLGSPGDVNGDGYSDFAIAMAEEDAVYLYFGRPVVASSLTEDVSIAQPPGDREFGFAVARR</sequence>
<keyword evidence="2" id="KW-0677">Repeat</keyword>
<keyword evidence="1" id="KW-0732">Signal</keyword>
<dbReference type="SUPFAM" id="SSF69318">
    <property type="entry name" value="Integrin alpha N-terminal domain"/>
    <property type="match status" value="2"/>
</dbReference>
<dbReference type="InterPro" id="IPR013517">
    <property type="entry name" value="FG-GAP"/>
</dbReference>
<proteinExistence type="predicted"/>
<organism evidence="4 5">
    <name type="scientific">Sorangium cellulosum</name>
    <name type="common">Polyangium cellulosum</name>
    <dbReference type="NCBI Taxonomy" id="56"/>
    <lineage>
        <taxon>Bacteria</taxon>
        <taxon>Pseudomonadati</taxon>
        <taxon>Myxococcota</taxon>
        <taxon>Polyangia</taxon>
        <taxon>Polyangiales</taxon>
        <taxon>Polyangiaceae</taxon>
        <taxon>Sorangium</taxon>
    </lineage>
</organism>
<accession>A0A150P4L4</accession>
<dbReference type="Gene3D" id="2.130.10.130">
    <property type="entry name" value="Integrin alpha, N-terminal"/>
    <property type="match status" value="3"/>
</dbReference>
<dbReference type="GO" id="GO:0033627">
    <property type="term" value="P:cell adhesion mediated by integrin"/>
    <property type="evidence" value="ECO:0007669"/>
    <property type="project" value="TreeGrafter"/>
</dbReference>
<evidence type="ECO:0000256" key="2">
    <source>
        <dbReference type="ARBA" id="ARBA00022737"/>
    </source>
</evidence>
<dbReference type="AlphaFoldDB" id="A0A150P4L4"/>
<dbReference type="InterPro" id="IPR028994">
    <property type="entry name" value="Integrin_alpha_N"/>
</dbReference>
<dbReference type="GO" id="GO:0005178">
    <property type="term" value="F:integrin binding"/>
    <property type="evidence" value="ECO:0007669"/>
    <property type="project" value="TreeGrafter"/>
</dbReference>
<dbReference type="GO" id="GO:0008305">
    <property type="term" value="C:integrin complex"/>
    <property type="evidence" value="ECO:0007669"/>
    <property type="project" value="InterPro"/>
</dbReference>